<gene>
    <name evidence="2" type="ORF">ERS852448_01925</name>
</gene>
<evidence type="ECO:0000313" key="3">
    <source>
        <dbReference type="Proteomes" id="UP000095492"/>
    </source>
</evidence>
<sequence length="37" mass="4376">MTMYKGKCMKIWLDDIRPAPEGYVWCKSVNIAKRTIE</sequence>
<dbReference type="Proteomes" id="UP000095492">
    <property type="component" value="Unassembled WGS sequence"/>
</dbReference>
<dbReference type="STRING" id="39490.ERS852448_01925"/>
<dbReference type="EMBL" id="CYYA01000012">
    <property type="protein sequence ID" value="CUN11297.1"/>
    <property type="molecule type" value="Genomic_DNA"/>
</dbReference>
<accession>A0A173UAJ7</accession>
<dbReference type="InterPro" id="IPR046909">
    <property type="entry name" value="cREC_REC"/>
</dbReference>
<name>A0A173UAJ7_EUBRA</name>
<proteinExistence type="predicted"/>
<dbReference type="AlphaFoldDB" id="A0A173UAJ7"/>
<organism evidence="2 3">
    <name type="scientific">Eubacterium ramulus</name>
    <dbReference type="NCBI Taxonomy" id="39490"/>
    <lineage>
        <taxon>Bacteria</taxon>
        <taxon>Bacillati</taxon>
        <taxon>Bacillota</taxon>
        <taxon>Clostridia</taxon>
        <taxon>Eubacteriales</taxon>
        <taxon>Eubacteriaceae</taxon>
        <taxon>Eubacterium</taxon>
    </lineage>
</organism>
<reference evidence="2 3" key="1">
    <citation type="submission" date="2015-09" db="EMBL/GenBank/DDBJ databases">
        <authorList>
            <consortium name="Pathogen Informatics"/>
        </authorList>
    </citation>
    <scope>NUCLEOTIDE SEQUENCE [LARGE SCALE GENOMIC DNA]</scope>
    <source>
        <strain evidence="2 3">2789STDY5608891</strain>
    </source>
</reference>
<feature type="domain" description="Cyclic-phosphate processing Receiver" evidence="1">
    <location>
        <begin position="9"/>
        <end position="36"/>
    </location>
</feature>
<protein>
    <recommendedName>
        <fullName evidence="1">Cyclic-phosphate processing Receiver domain-containing protein</fullName>
    </recommendedName>
</protein>
<evidence type="ECO:0000259" key="1">
    <source>
        <dbReference type="Pfam" id="PF20274"/>
    </source>
</evidence>
<dbReference type="Pfam" id="PF20274">
    <property type="entry name" value="cREC_REC"/>
    <property type="match status" value="1"/>
</dbReference>
<evidence type="ECO:0000313" key="2">
    <source>
        <dbReference type="EMBL" id="CUN11297.1"/>
    </source>
</evidence>